<reference evidence="2" key="1">
    <citation type="submission" date="2016-11" db="UniProtKB">
        <authorList>
            <consortium name="WormBaseParasite"/>
        </authorList>
    </citation>
    <scope>IDENTIFICATION</scope>
</reference>
<sequence>MCCVLYIFGVSVYVMGEFFKIWICSEESRSLKHFRLTNCIVDVILDFMFFLRLPCILSHLDTHFKRRPIRKKIISNLCIIKYNNIMLTNNLISKIVSTRVKFGYRISCPLLNSSMYSSTNTFQQLKKFNLVAELDKIICISSLYKLKKNNNRSVKRKRFNSIANIIITLKIWENSLLKIFGNKLKHNAKKTRYFEYV</sequence>
<dbReference type="WBParaSite" id="Hba_02057">
    <property type="protein sequence ID" value="Hba_02057"/>
    <property type="gene ID" value="Hba_02057"/>
</dbReference>
<accession>A0A1I7WBH2</accession>
<proteinExistence type="predicted"/>
<dbReference type="AlphaFoldDB" id="A0A1I7WBH2"/>
<organism evidence="1 2">
    <name type="scientific">Heterorhabditis bacteriophora</name>
    <name type="common">Entomopathogenic nematode worm</name>
    <dbReference type="NCBI Taxonomy" id="37862"/>
    <lineage>
        <taxon>Eukaryota</taxon>
        <taxon>Metazoa</taxon>
        <taxon>Ecdysozoa</taxon>
        <taxon>Nematoda</taxon>
        <taxon>Chromadorea</taxon>
        <taxon>Rhabditida</taxon>
        <taxon>Rhabditina</taxon>
        <taxon>Rhabditomorpha</taxon>
        <taxon>Strongyloidea</taxon>
        <taxon>Heterorhabditidae</taxon>
        <taxon>Heterorhabditis</taxon>
    </lineage>
</organism>
<protein>
    <submittedName>
        <fullName evidence="2">G_PROTEIN_RECEP_F1_2 domain-containing protein</fullName>
    </submittedName>
</protein>
<name>A0A1I7WBH2_HETBA</name>
<dbReference type="Proteomes" id="UP000095283">
    <property type="component" value="Unplaced"/>
</dbReference>
<evidence type="ECO:0000313" key="1">
    <source>
        <dbReference type="Proteomes" id="UP000095283"/>
    </source>
</evidence>
<evidence type="ECO:0000313" key="2">
    <source>
        <dbReference type="WBParaSite" id="Hba_02057"/>
    </source>
</evidence>
<keyword evidence="1" id="KW-1185">Reference proteome</keyword>